<dbReference type="GO" id="GO:0055085">
    <property type="term" value="P:transmembrane transport"/>
    <property type="evidence" value="ECO:0007669"/>
    <property type="project" value="InterPro"/>
</dbReference>
<evidence type="ECO:0000259" key="6">
    <source>
        <dbReference type="PROSITE" id="PS50928"/>
    </source>
</evidence>
<keyword evidence="2 5" id="KW-0812">Transmembrane</keyword>
<evidence type="ECO:0000256" key="4">
    <source>
        <dbReference type="ARBA" id="ARBA00023136"/>
    </source>
</evidence>
<dbReference type="Gene3D" id="1.10.3720.10">
    <property type="entry name" value="MetI-like"/>
    <property type="match status" value="1"/>
</dbReference>
<name>A0A318EEK3_9FIRM</name>
<dbReference type="EMBL" id="QICM01000004">
    <property type="protein sequence ID" value="PXV68640.1"/>
    <property type="molecule type" value="Genomic_DNA"/>
</dbReference>
<sequence length="292" mass="33216">MFKFRFNKWYPYLLLSPALIVLLLLFLGGVILGLSQSLGYFPVLGLEDPTFKYYLEVWSSTEFLHSLAFSLFISFVSASLTTVIGVFFAYQLLKMRNENKIINFLYKLPIIVPHIIASLMIFLILTQSGILSRFAYHLGIIDEIAQFPRLVFDKNGFGIIAAYLWKQIPFVVLMVYTVLKQINGSFEAAAKNLGASESQVFREIYLPLTAPSIASAFIIIFAFSLGSFEIPYLLGPTYPQTLSVLAYKNYISLDLTQRPYTMVIAMSLTMITVILIIIYRKILSLISRYHID</sequence>
<feature type="transmembrane region" description="Helical" evidence="5">
    <location>
        <begin position="104"/>
        <end position="125"/>
    </location>
</feature>
<comment type="subcellular location">
    <subcellularLocation>
        <location evidence="5">Cell membrane</location>
        <topology evidence="5">Multi-pass membrane protein</topology>
    </subcellularLocation>
    <subcellularLocation>
        <location evidence="1">Membrane</location>
        <topology evidence="1">Multi-pass membrane protein</topology>
    </subcellularLocation>
</comment>
<feature type="transmembrane region" description="Helical" evidence="5">
    <location>
        <begin position="260"/>
        <end position="279"/>
    </location>
</feature>
<evidence type="ECO:0000313" key="7">
    <source>
        <dbReference type="EMBL" id="PXV68640.1"/>
    </source>
</evidence>
<proteinExistence type="inferred from homology"/>
<feature type="domain" description="ABC transmembrane type-1" evidence="6">
    <location>
        <begin position="67"/>
        <end position="279"/>
    </location>
</feature>
<feature type="transmembrane region" description="Helical" evidence="5">
    <location>
        <begin position="12"/>
        <end position="34"/>
    </location>
</feature>
<gene>
    <name evidence="7" type="ORF">C8C78_10426</name>
</gene>
<feature type="transmembrane region" description="Helical" evidence="5">
    <location>
        <begin position="67"/>
        <end position="92"/>
    </location>
</feature>
<organism evidence="7 8">
    <name type="scientific">Halanaerobium congolense</name>
    <dbReference type="NCBI Taxonomy" id="54121"/>
    <lineage>
        <taxon>Bacteria</taxon>
        <taxon>Bacillati</taxon>
        <taxon>Bacillota</taxon>
        <taxon>Clostridia</taxon>
        <taxon>Halanaerobiales</taxon>
        <taxon>Halanaerobiaceae</taxon>
        <taxon>Halanaerobium</taxon>
    </lineage>
</organism>
<dbReference type="InterPro" id="IPR035906">
    <property type="entry name" value="MetI-like_sf"/>
</dbReference>
<dbReference type="SUPFAM" id="SSF161098">
    <property type="entry name" value="MetI-like"/>
    <property type="match status" value="1"/>
</dbReference>
<keyword evidence="3 5" id="KW-1133">Transmembrane helix</keyword>
<keyword evidence="4 5" id="KW-0472">Membrane</keyword>
<dbReference type="AlphaFoldDB" id="A0A318EEK3"/>
<dbReference type="PROSITE" id="PS50928">
    <property type="entry name" value="ABC_TM1"/>
    <property type="match status" value="1"/>
</dbReference>
<evidence type="ECO:0000256" key="2">
    <source>
        <dbReference type="ARBA" id="ARBA00022692"/>
    </source>
</evidence>
<comment type="caution">
    <text evidence="7">The sequence shown here is derived from an EMBL/GenBank/DDBJ whole genome shotgun (WGS) entry which is preliminary data.</text>
</comment>
<evidence type="ECO:0000256" key="5">
    <source>
        <dbReference type="RuleBase" id="RU363032"/>
    </source>
</evidence>
<comment type="similarity">
    <text evidence="5">Belongs to the binding-protein-dependent transport system permease family.</text>
</comment>
<dbReference type="InterPro" id="IPR052730">
    <property type="entry name" value="Sugar_ABC_transporter"/>
</dbReference>
<dbReference type="CDD" id="cd06261">
    <property type="entry name" value="TM_PBP2"/>
    <property type="match status" value="1"/>
</dbReference>
<dbReference type="PANTHER" id="PTHR43759">
    <property type="entry name" value="TREHALOSE TRANSPORT SYSTEM PERMEASE PROTEIN SUGA"/>
    <property type="match status" value="1"/>
</dbReference>
<evidence type="ECO:0000256" key="1">
    <source>
        <dbReference type="ARBA" id="ARBA00004141"/>
    </source>
</evidence>
<protein>
    <submittedName>
        <fullName evidence="7">Putative spermidine/putrescine transport system permease protein</fullName>
    </submittedName>
</protein>
<dbReference type="Proteomes" id="UP000247389">
    <property type="component" value="Unassembled WGS sequence"/>
</dbReference>
<dbReference type="PANTHER" id="PTHR43759:SF1">
    <property type="entry name" value="GLUCOSE IMPORT SYSTEM PERMEASE PROTEIN GLCT"/>
    <property type="match status" value="1"/>
</dbReference>
<evidence type="ECO:0000256" key="3">
    <source>
        <dbReference type="ARBA" id="ARBA00022989"/>
    </source>
</evidence>
<dbReference type="Pfam" id="PF00528">
    <property type="entry name" value="BPD_transp_1"/>
    <property type="match status" value="1"/>
</dbReference>
<dbReference type="GO" id="GO:0005886">
    <property type="term" value="C:plasma membrane"/>
    <property type="evidence" value="ECO:0007669"/>
    <property type="project" value="UniProtKB-SubCell"/>
</dbReference>
<evidence type="ECO:0000313" key="8">
    <source>
        <dbReference type="Proteomes" id="UP000247389"/>
    </source>
</evidence>
<feature type="transmembrane region" description="Helical" evidence="5">
    <location>
        <begin position="157"/>
        <end position="179"/>
    </location>
</feature>
<accession>A0A318EEK3</accession>
<dbReference type="InterPro" id="IPR000515">
    <property type="entry name" value="MetI-like"/>
</dbReference>
<reference evidence="7 8" key="1">
    <citation type="submission" date="2018-04" db="EMBL/GenBank/DDBJ databases">
        <title>Subsurface microbial communities from deep shales in Ohio and West Virginia, USA.</title>
        <authorList>
            <person name="Wrighton K."/>
        </authorList>
    </citation>
    <scope>NUCLEOTIDE SEQUENCE [LARGE SCALE GENOMIC DNA]</scope>
    <source>
        <strain evidence="7 8">MSL28</strain>
    </source>
</reference>
<feature type="transmembrane region" description="Helical" evidence="5">
    <location>
        <begin position="200"/>
        <end position="225"/>
    </location>
</feature>
<keyword evidence="5" id="KW-0813">Transport</keyword>
<dbReference type="RefSeq" id="WP_110300769.1">
    <property type="nucleotide sequence ID" value="NZ_QICM01000004.1"/>
</dbReference>